<proteinExistence type="predicted"/>
<dbReference type="SUPFAM" id="SSF51905">
    <property type="entry name" value="FAD/NAD(P)-binding domain"/>
    <property type="match status" value="1"/>
</dbReference>
<dbReference type="InterPro" id="IPR038732">
    <property type="entry name" value="HpyO/CreE_NAD-binding"/>
</dbReference>
<dbReference type="Pfam" id="PF13454">
    <property type="entry name" value="NAD_binding_9"/>
    <property type="match status" value="1"/>
</dbReference>
<feature type="domain" description="FAD-dependent urate hydroxylase HpyO/Asp monooxygenase CreE-like FAD/NAD(P)-binding" evidence="2">
    <location>
        <begin position="5"/>
        <end position="156"/>
    </location>
</feature>
<dbReference type="EMBL" id="JADLRE010000001">
    <property type="protein sequence ID" value="MBF6223837.1"/>
    <property type="molecule type" value="Genomic_DNA"/>
</dbReference>
<name>A0ABS0C0C8_9NOCA</name>
<evidence type="ECO:0000256" key="1">
    <source>
        <dbReference type="SAM" id="MobiDB-lite"/>
    </source>
</evidence>
<comment type="caution">
    <text evidence="3">The sequence shown here is derived from an EMBL/GenBank/DDBJ whole genome shotgun (WGS) entry which is preliminary data.</text>
</comment>
<dbReference type="Gene3D" id="3.50.50.60">
    <property type="entry name" value="FAD/NAD(P)-binding domain"/>
    <property type="match status" value="1"/>
</dbReference>
<organism evidence="3 4">
    <name type="scientific">Nocardia abscessus</name>
    <dbReference type="NCBI Taxonomy" id="120957"/>
    <lineage>
        <taxon>Bacteria</taxon>
        <taxon>Bacillati</taxon>
        <taxon>Actinomycetota</taxon>
        <taxon>Actinomycetes</taxon>
        <taxon>Mycobacteriales</taxon>
        <taxon>Nocardiaceae</taxon>
        <taxon>Nocardia</taxon>
    </lineage>
</organism>
<reference evidence="3 4" key="1">
    <citation type="submission" date="2020-10" db="EMBL/GenBank/DDBJ databases">
        <title>Identification of Nocardia species via Next-generation sequencing and recognition of intraspecies genetic diversity.</title>
        <authorList>
            <person name="Li P."/>
            <person name="Li P."/>
            <person name="Lu B."/>
        </authorList>
    </citation>
    <scope>NUCLEOTIDE SEQUENCE [LARGE SCALE GENOMIC DNA]</scope>
    <source>
        <strain evidence="3 4">N-11</strain>
    </source>
</reference>
<dbReference type="PANTHER" id="PTHR40254">
    <property type="entry name" value="BLR0577 PROTEIN"/>
    <property type="match status" value="1"/>
</dbReference>
<accession>A0ABS0C0C8</accession>
<sequence>MKIGIVGAGVAGVGLLDALARLDPPPGEIVVFDASPALWRGRPYQPDLDAVRVNAPPARMSMRLDDAGHFERWLREHGDWSMFHDEGLGVPIVPRRVYGEYLEETAQTAIARLRNGGWQIEVVNEPVTGFVRDGSNVLVTGGGRYHVDHAVLCVGSGSPRDHYKLTGNDGFFVEPYPLADTLTQVRPDAHVAVIGSGLTAVDVAVSLSANGHTGPISFLSRSSVLPFVMQRPVPLEPHHLTPPSAIRLAAAGAGLDDAVALMRAELEDLGEDFDRFAAEILNTGVDEPVTRLKRHIAEIDSPDLGRRLVVMLTRMVGPILWPALPVQHQQMLRAEYLRTINSLTSPMVPHNATIVLELLISGQLRLHRGVTEIEADDEGGFRITDETVWTADIVVNAVNPPAYTTPQATEPLLESLLAAGAAELAPTGGLRTQTGTRRLLVHGRPDPTWHVVGNLAADSLFIATNPTHLAAEAASVATYLATTADQLADLNRSRPVTRSSSRAEAVGVPGAAE</sequence>
<dbReference type="InterPro" id="IPR052189">
    <property type="entry name" value="L-asp_N-monooxygenase_NS-form"/>
</dbReference>
<dbReference type="Proteomes" id="UP000807309">
    <property type="component" value="Unassembled WGS sequence"/>
</dbReference>
<protein>
    <submittedName>
        <fullName evidence="3">FAD/NAD(P)-binding protein</fullName>
    </submittedName>
</protein>
<keyword evidence="4" id="KW-1185">Reference proteome</keyword>
<dbReference type="InterPro" id="IPR036188">
    <property type="entry name" value="FAD/NAD-bd_sf"/>
</dbReference>
<evidence type="ECO:0000259" key="2">
    <source>
        <dbReference type="Pfam" id="PF13454"/>
    </source>
</evidence>
<evidence type="ECO:0000313" key="3">
    <source>
        <dbReference type="EMBL" id="MBF6223837.1"/>
    </source>
</evidence>
<evidence type="ECO:0000313" key="4">
    <source>
        <dbReference type="Proteomes" id="UP000807309"/>
    </source>
</evidence>
<gene>
    <name evidence="3" type="ORF">IU470_01675</name>
</gene>
<feature type="region of interest" description="Disordered" evidence="1">
    <location>
        <begin position="492"/>
        <end position="513"/>
    </location>
</feature>
<dbReference type="PANTHER" id="PTHR40254:SF1">
    <property type="entry name" value="BLR0577 PROTEIN"/>
    <property type="match status" value="1"/>
</dbReference>
<dbReference type="RefSeq" id="WP_195031215.1">
    <property type="nucleotide sequence ID" value="NZ_JADLRE010000001.1"/>
</dbReference>